<keyword evidence="2" id="KW-1133">Transmembrane helix</keyword>
<protein>
    <submittedName>
        <fullName evidence="3">Uncharacterized protein</fullName>
    </submittedName>
</protein>
<sequence length="130" mass="13986">MNEEWNADAEWRKAQAELALGGSSVPHEPSSDARAAAERGPRDWSPPDEEELTAFDREILEQPHQTFPVSVVIMFILACAGFIVAFLGLFGVLSSSLAGIGGAIGFSALVVAIWLSLPTKRDFDDDGARV</sequence>
<evidence type="ECO:0000256" key="1">
    <source>
        <dbReference type="SAM" id="MobiDB-lite"/>
    </source>
</evidence>
<keyword evidence="4" id="KW-1185">Reference proteome</keyword>
<feature type="transmembrane region" description="Helical" evidence="2">
    <location>
        <begin position="67"/>
        <end position="90"/>
    </location>
</feature>
<accession>A0ABY8G238</accession>
<evidence type="ECO:0000256" key="2">
    <source>
        <dbReference type="SAM" id="Phobius"/>
    </source>
</evidence>
<evidence type="ECO:0000313" key="4">
    <source>
        <dbReference type="Proteomes" id="UP001215216"/>
    </source>
</evidence>
<dbReference type="Proteomes" id="UP001215216">
    <property type="component" value="Chromosome"/>
</dbReference>
<feature type="transmembrane region" description="Helical" evidence="2">
    <location>
        <begin position="96"/>
        <end position="117"/>
    </location>
</feature>
<dbReference type="RefSeq" id="WP_278012150.1">
    <property type="nucleotide sequence ID" value="NZ_CP121208.1"/>
</dbReference>
<keyword evidence="2" id="KW-0812">Transmembrane</keyword>
<proteinExistence type="predicted"/>
<dbReference type="EMBL" id="CP121208">
    <property type="protein sequence ID" value="WFM82724.1"/>
    <property type="molecule type" value="Genomic_DNA"/>
</dbReference>
<feature type="region of interest" description="Disordered" evidence="1">
    <location>
        <begin position="22"/>
        <end position="48"/>
    </location>
</feature>
<keyword evidence="2" id="KW-0472">Membrane</keyword>
<organism evidence="3 4">
    <name type="scientific">Arcanobacterium canis</name>
    <dbReference type="NCBI Taxonomy" id="999183"/>
    <lineage>
        <taxon>Bacteria</taxon>
        <taxon>Bacillati</taxon>
        <taxon>Actinomycetota</taxon>
        <taxon>Actinomycetes</taxon>
        <taxon>Actinomycetales</taxon>
        <taxon>Actinomycetaceae</taxon>
        <taxon>Arcanobacterium</taxon>
    </lineage>
</organism>
<evidence type="ECO:0000313" key="3">
    <source>
        <dbReference type="EMBL" id="WFM82724.1"/>
    </source>
</evidence>
<name>A0ABY8G238_9ACTO</name>
<reference evidence="3 4" key="1">
    <citation type="submission" date="2023-03" db="EMBL/GenBank/DDBJ databases">
        <title>Complete genome of Arcanobacterium canis strain DSM 25104 isolated in 2010 from a canine otitis externa in Germany.</title>
        <authorList>
            <person name="Borowiak M."/>
            <person name="Kreitlow A."/>
            <person name="Malorny B."/>
            <person name="Laemmler C."/>
            <person name="Prenger-Berninghoff E."/>
            <person name="Ploetz M."/>
            <person name="Abdulmawjood A."/>
        </authorList>
    </citation>
    <scope>NUCLEOTIDE SEQUENCE [LARGE SCALE GENOMIC DNA]</scope>
    <source>
        <strain evidence="3 4">DSM 25104</strain>
    </source>
</reference>
<feature type="compositionally biased region" description="Basic and acidic residues" evidence="1">
    <location>
        <begin position="29"/>
        <end position="42"/>
    </location>
</feature>
<gene>
    <name evidence="3" type="ORF">P7079_04770</name>
</gene>